<feature type="region of interest" description="Disordered" evidence="1">
    <location>
        <begin position="191"/>
        <end position="224"/>
    </location>
</feature>
<evidence type="ECO:0000313" key="2">
    <source>
        <dbReference type="EMBL" id="GHC72825.1"/>
    </source>
</evidence>
<feature type="compositionally biased region" description="Basic and acidic residues" evidence="1">
    <location>
        <begin position="191"/>
        <end position="206"/>
    </location>
</feature>
<comment type="caution">
    <text evidence="2">The sequence shown here is derived from an EMBL/GenBank/DDBJ whole genome shotgun (WGS) entry which is preliminary data.</text>
</comment>
<sequence>METYERYQALLLLLRKTFSGNNSARLAELIDKDASYVRRLFYPRSKAGAKGIGPDLQAVCIRAFNLPRGFWEMSEDEAAAAIGVQTDGPAPARNLSDAARARPKRLSSEYVAAYVEDVGQLVGELAQSLNVEQRSVLRTLLRVMLSDAEGLQKLDFRQLLPLLSDNYRAPAAALPLEPYERRLDIQKHLDTIPRESDAEGKNHGTDSDAGAFEEGRPARRSGKA</sequence>
<accession>A0ABQ3FWI6</accession>
<dbReference type="EMBL" id="BMYK01000002">
    <property type="protein sequence ID" value="GHC72825.1"/>
    <property type="molecule type" value="Genomic_DNA"/>
</dbReference>
<keyword evidence="3" id="KW-1185">Reference proteome</keyword>
<protein>
    <recommendedName>
        <fullName evidence="4">Bacteriophage CI repressor-like protein</fullName>
    </recommendedName>
</protein>
<dbReference type="Proteomes" id="UP000626210">
    <property type="component" value="Unassembled WGS sequence"/>
</dbReference>
<evidence type="ECO:0000256" key="1">
    <source>
        <dbReference type="SAM" id="MobiDB-lite"/>
    </source>
</evidence>
<proteinExistence type="predicted"/>
<dbReference type="RefSeq" id="WP_189685759.1">
    <property type="nucleotide sequence ID" value="NZ_BMYK01000002.1"/>
</dbReference>
<gene>
    <name evidence="2" type="ORF">GCM10007320_08970</name>
</gene>
<reference evidence="3" key="1">
    <citation type="journal article" date="2019" name="Int. J. Syst. Evol. Microbiol.">
        <title>The Global Catalogue of Microorganisms (GCM) 10K type strain sequencing project: providing services to taxonomists for standard genome sequencing and annotation.</title>
        <authorList>
            <consortium name="The Broad Institute Genomics Platform"/>
            <consortium name="The Broad Institute Genome Sequencing Center for Infectious Disease"/>
            <person name="Wu L."/>
            <person name="Ma J."/>
        </authorList>
    </citation>
    <scope>NUCLEOTIDE SEQUENCE [LARGE SCALE GENOMIC DNA]</scope>
    <source>
        <strain evidence="3">KCTC 23314</strain>
    </source>
</reference>
<evidence type="ECO:0008006" key="4">
    <source>
        <dbReference type="Google" id="ProtNLM"/>
    </source>
</evidence>
<evidence type="ECO:0000313" key="3">
    <source>
        <dbReference type="Proteomes" id="UP000626210"/>
    </source>
</evidence>
<name>A0ABQ3FWI6_9BURK</name>
<organism evidence="2 3">
    <name type="scientific">Pseudorhodoferax aquiterrae</name>
    <dbReference type="NCBI Taxonomy" id="747304"/>
    <lineage>
        <taxon>Bacteria</taxon>
        <taxon>Pseudomonadati</taxon>
        <taxon>Pseudomonadota</taxon>
        <taxon>Betaproteobacteria</taxon>
        <taxon>Burkholderiales</taxon>
        <taxon>Comamonadaceae</taxon>
    </lineage>
</organism>